<accession>M0BDI9</accession>
<feature type="transmembrane region" description="Helical" evidence="7">
    <location>
        <begin position="34"/>
        <end position="56"/>
    </location>
</feature>
<feature type="transmembrane region" description="Helical" evidence="7">
    <location>
        <begin position="227"/>
        <end position="246"/>
    </location>
</feature>
<protein>
    <submittedName>
        <fullName evidence="9">Binding-protein-dependent transport systems inner membrane component</fullName>
    </submittedName>
</protein>
<comment type="caution">
    <text evidence="9">The sequence shown here is derived from an EMBL/GenBank/DDBJ whole genome shotgun (WGS) entry which is preliminary data.</text>
</comment>
<dbReference type="STRING" id="1227490.C479_14348"/>
<dbReference type="RefSeq" id="WP_007703991.1">
    <property type="nucleotide sequence ID" value="NZ_AOIQ01000021.1"/>
</dbReference>
<keyword evidence="4 7" id="KW-0812">Transmembrane</keyword>
<dbReference type="Pfam" id="PF00528">
    <property type="entry name" value="BPD_transp_1"/>
    <property type="match status" value="1"/>
</dbReference>
<dbReference type="GO" id="GO:0055085">
    <property type="term" value="P:transmembrane transport"/>
    <property type="evidence" value="ECO:0007669"/>
    <property type="project" value="InterPro"/>
</dbReference>
<dbReference type="SUPFAM" id="SSF161098">
    <property type="entry name" value="MetI-like"/>
    <property type="match status" value="1"/>
</dbReference>
<dbReference type="InterPro" id="IPR025966">
    <property type="entry name" value="OppC_N"/>
</dbReference>
<dbReference type="InterPro" id="IPR050366">
    <property type="entry name" value="BP-dependent_transpt_permease"/>
</dbReference>
<organism evidence="9 10">
    <name type="scientific">Halovivax asiaticus JCM 14624</name>
    <dbReference type="NCBI Taxonomy" id="1227490"/>
    <lineage>
        <taxon>Archaea</taxon>
        <taxon>Methanobacteriati</taxon>
        <taxon>Methanobacteriota</taxon>
        <taxon>Stenosarchaea group</taxon>
        <taxon>Halobacteria</taxon>
        <taxon>Halobacteriales</taxon>
        <taxon>Natrialbaceae</taxon>
        <taxon>Halovivax</taxon>
    </lineage>
</organism>
<keyword evidence="10" id="KW-1185">Reference proteome</keyword>
<evidence type="ECO:0000313" key="10">
    <source>
        <dbReference type="Proteomes" id="UP000011560"/>
    </source>
</evidence>
<dbReference type="PATRIC" id="fig|1227490.4.peg.2914"/>
<evidence type="ECO:0000313" key="9">
    <source>
        <dbReference type="EMBL" id="ELZ08527.1"/>
    </source>
</evidence>
<keyword evidence="2 7" id="KW-0813">Transport</keyword>
<dbReference type="PANTHER" id="PTHR43386:SF1">
    <property type="entry name" value="D,D-DIPEPTIDE TRANSPORT SYSTEM PERMEASE PROTEIN DDPC-RELATED"/>
    <property type="match status" value="1"/>
</dbReference>
<evidence type="ECO:0000256" key="7">
    <source>
        <dbReference type="RuleBase" id="RU363032"/>
    </source>
</evidence>
<gene>
    <name evidence="9" type="ORF">C479_14348</name>
</gene>
<dbReference type="Proteomes" id="UP000011560">
    <property type="component" value="Unassembled WGS sequence"/>
</dbReference>
<dbReference type="Pfam" id="PF12911">
    <property type="entry name" value="OppC_N"/>
    <property type="match status" value="1"/>
</dbReference>
<dbReference type="CDD" id="cd06261">
    <property type="entry name" value="TM_PBP2"/>
    <property type="match status" value="1"/>
</dbReference>
<feature type="transmembrane region" description="Helical" evidence="7">
    <location>
        <begin position="104"/>
        <end position="126"/>
    </location>
</feature>
<name>M0BDI9_9EURY</name>
<evidence type="ECO:0000259" key="8">
    <source>
        <dbReference type="PROSITE" id="PS50928"/>
    </source>
</evidence>
<comment type="subcellular location">
    <subcellularLocation>
        <location evidence="1 7">Cell membrane</location>
        <topology evidence="1 7">Multi-pass membrane protein</topology>
    </subcellularLocation>
</comment>
<dbReference type="PROSITE" id="PS50928">
    <property type="entry name" value="ABC_TM1"/>
    <property type="match status" value="1"/>
</dbReference>
<feature type="transmembrane region" description="Helical" evidence="7">
    <location>
        <begin position="138"/>
        <end position="157"/>
    </location>
</feature>
<dbReference type="InterPro" id="IPR035906">
    <property type="entry name" value="MetI-like_sf"/>
</dbReference>
<reference evidence="9 10" key="1">
    <citation type="journal article" date="2014" name="PLoS Genet.">
        <title>Phylogenetically driven sequencing of extremely halophilic archaea reveals strategies for static and dynamic osmo-response.</title>
        <authorList>
            <person name="Becker E.A."/>
            <person name="Seitzer P.M."/>
            <person name="Tritt A."/>
            <person name="Larsen D."/>
            <person name="Krusor M."/>
            <person name="Yao A.I."/>
            <person name="Wu D."/>
            <person name="Madern D."/>
            <person name="Eisen J.A."/>
            <person name="Darling A.E."/>
            <person name="Facciotti M.T."/>
        </authorList>
    </citation>
    <scope>NUCLEOTIDE SEQUENCE [LARGE SCALE GENOMIC DNA]</scope>
    <source>
        <strain evidence="9 10">JCM 14624</strain>
    </source>
</reference>
<dbReference type="AlphaFoldDB" id="M0BDI9"/>
<dbReference type="OrthoDB" id="312811at2157"/>
<keyword evidence="3" id="KW-1003">Cell membrane</keyword>
<dbReference type="GO" id="GO:0005886">
    <property type="term" value="C:plasma membrane"/>
    <property type="evidence" value="ECO:0007669"/>
    <property type="project" value="UniProtKB-SubCell"/>
</dbReference>
<evidence type="ECO:0000256" key="3">
    <source>
        <dbReference type="ARBA" id="ARBA00022475"/>
    </source>
</evidence>
<dbReference type="Gene3D" id="1.10.3720.10">
    <property type="entry name" value="MetI-like"/>
    <property type="match status" value="1"/>
</dbReference>
<sequence>MSTTTTTQSSAAERSFIDRLRASKFLTELFANRLAVFGLSLIVGMVLIAIFARLTYDLDALTRTQLSTNPTLESPTAEFWFGTDKLGRDIFPRVLYGAWFALKYGTVAVLASTVLGIAAGTVAAYYSDITDNVIMRTMDILLSFPALLLALALITIFPESWGLWRAVAALTLVYTPRFARVVRGAALKVLEDEYIDATEALGANDARVLVRHVIPNCLAPITVQSTLNFGLAIIDIAALSFLGFGASPGDPSWGMMLNEGVKDGLYLDPSAWWWSFFPGLFLALTVLGFNLLGDGMRDALDPRMRETV</sequence>
<evidence type="ECO:0000256" key="2">
    <source>
        <dbReference type="ARBA" id="ARBA00022448"/>
    </source>
</evidence>
<feature type="domain" description="ABC transmembrane type-1" evidence="8">
    <location>
        <begin position="98"/>
        <end position="293"/>
    </location>
</feature>
<feature type="transmembrane region" description="Helical" evidence="7">
    <location>
        <begin position="163"/>
        <end position="179"/>
    </location>
</feature>
<proteinExistence type="inferred from homology"/>
<evidence type="ECO:0000256" key="1">
    <source>
        <dbReference type="ARBA" id="ARBA00004651"/>
    </source>
</evidence>
<evidence type="ECO:0000256" key="6">
    <source>
        <dbReference type="ARBA" id="ARBA00023136"/>
    </source>
</evidence>
<dbReference type="PANTHER" id="PTHR43386">
    <property type="entry name" value="OLIGOPEPTIDE TRANSPORT SYSTEM PERMEASE PROTEIN APPC"/>
    <property type="match status" value="1"/>
</dbReference>
<feature type="transmembrane region" description="Helical" evidence="7">
    <location>
        <begin position="271"/>
        <end position="293"/>
    </location>
</feature>
<dbReference type="EMBL" id="AOIQ01000021">
    <property type="protein sequence ID" value="ELZ08527.1"/>
    <property type="molecule type" value="Genomic_DNA"/>
</dbReference>
<keyword evidence="6 7" id="KW-0472">Membrane</keyword>
<evidence type="ECO:0000256" key="5">
    <source>
        <dbReference type="ARBA" id="ARBA00022989"/>
    </source>
</evidence>
<dbReference type="InterPro" id="IPR000515">
    <property type="entry name" value="MetI-like"/>
</dbReference>
<keyword evidence="5 7" id="KW-1133">Transmembrane helix</keyword>
<comment type="similarity">
    <text evidence="7">Belongs to the binding-protein-dependent transport system permease family.</text>
</comment>
<evidence type="ECO:0000256" key="4">
    <source>
        <dbReference type="ARBA" id="ARBA00022692"/>
    </source>
</evidence>